<comment type="caution">
    <text evidence="2">The sequence shown here is derived from an EMBL/GenBank/DDBJ whole genome shotgun (WGS) entry which is preliminary data.</text>
</comment>
<gene>
    <name evidence="2" type="ORF">IAB82_04725</name>
</gene>
<keyword evidence="1" id="KW-0472">Membrane</keyword>
<dbReference type="Proteomes" id="UP000823603">
    <property type="component" value="Unassembled WGS sequence"/>
</dbReference>
<feature type="transmembrane region" description="Helical" evidence="1">
    <location>
        <begin position="212"/>
        <end position="232"/>
    </location>
</feature>
<keyword evidence="1" id="KW-1133">Transmembrane helix</keyword>
<feature type="transmembrane region" description="Helical" evidence="1">
    <location>
        <begin position="47"/>
        <end position="66"/>
    </location>
</feature>
<evidence type="ECO:0000313" key="2">
    <source>
        <dbReference type="EMBL" id="MBO8471083.1"/>
    </source>
</evidence>
<proteinExistence type="predicted"/>
<feature type="transmembrane region" description="Helical" evidence="1">
    <location>
        <begin position="102"/>
        <end position="122"/>
    </location>
</feature>
<dbReference type="AlphaFoldDB" id="A0A9D9IE87"/>
<keyword evidence="1" id="KW-0812">Transmembrane</keyword>
<reference evidence="2" key="1">
    <citation type="submission" date="2020-10" db="EMBL/GenBank/DDBJ databases">
        <authorList>
            <person name="Gilroy R."/>
        </authorList>
    </citation>
    <scope>NUCLEOTIDE SEQUENCE</scope>
    <source>
        <strain evidence="2">B2-22910</strain>
    </source>
</reference>
<dbReference type="Pfam" id="PF19540">
    <property type="entry name" value="DUF6064"/>
    <property type="match status" value="1"/>
</dbReference>
<sequence>MEIFWNSIAEYNAATWPYQLAFITVAAVLTLILWFRPCTWAKIATKVLMVLESLWIAFVYYLKFAASREHSSVMAIFWCLVAASWVYDLATHYSSFQKSGKYRPWGVIMILLPLVYPVVSLLRGMTFPEMTTPMLPSAVALYMLGMLMAFNRKVNFFAFIFIMHWALLSMTKIVLFNIPEDLLLAAACLPAMFIFFSDAVDSGPFGGKPSRMAVKALILGIVLVIGAVWIYAYV</sequence>
<feature type="transmembrane region" description="Helical" evidence="1">
    <location>
        <begin position="72"/>
        <end position="90"/>
    </location>
</feature>
<organism evidence="2 3">
    <name type="scientific">Candidatus Cryptobacteroides faecavium</name>
    <dbReference type="NCBI Taxonomy" id="2840762"/>
    <lineage>
        <taxon>Bacteria</taxon>
        <taxon>Pseudomonadati</taxon>
        <taxon>Bacteroidota</taxon>
        <taxon>Bacteroidia</taxon>
        <taxon>Bacteroidales</taxon>
        <taxon>Candidatus Cryptobacteroides</taxon>
    </lineage>
</organism>
<protein>
    <submittedName>
        <fullName evidence="2">Uncharacterized protein</fullName>
    </submittedName>
</protein>
<name>A0A9D9IE87_9BACT</name>
<reference evidence="2" key="2">
    <citation type="journal article" date="2021" name="PeerJ">
        <title>Extensive microbial diversity within the chicken gut microbiome revealed by metagenomics and culture.</title>
        <authorList>
            <person name="Gilroy R."/>
            <person name="Ravi A."/>
            <person name="Getino M."/>
            <person name="Pursley I."/>
            <person name="Horton D.L."/>
            <person name="Alikhan N.F."/>
            <person name="Baker D."/>
            <person name="Gharbi K."/>
            <person name="Hall N."/>
            <person name="Watson M."/>
            <person name="Adriaenssens E.M."/>
            <person name="Foster-Nyarko E."/>
            <person name="Jarju S."/>
            <person name="Secka A."/>
            <person name="Antonio M."/>
            <person name="Oren A."/>
            <person name="Chaudhuri R.R."/>
            <person name="La Ragione R."/>
            <person name="Hildebrand F."/>
            <person name="Pallen M.J."/>
        </authorList>
    </citation>
    <scope>NUCLEOTIDE SEQUENCE</scope>
    <source>
        <strain evidence="2">B2-22910</strain>
    </source>
</reference>
<evidence type="ECO:0000256" key="1">
    <source>
        <dbReference type="SAM" id="Phobius"/>
    </source>
</evidence>
<dbReference type="InterPro" id="IPR045708">
    <property type="entry name" value="DUF6064"/>
</dbReference>
<accession>A0A9D9IE87</accession>
<feature type="transmembrane region" description="Helical" evidence="1">
    <location>
        <begin position="182"/>
        <end position="200"/>
    </location>
</feature>
<dbReference type="EMBL" id="JADIMB010000067">
    <property type="protein sequence ID" value="MBO8471083.1"/>
    <property type="molecule type" value="Genomic_DNA"/>
</dbReference>
<feature type="transmembrane region" description="Helical" evidence="1">
    <location>
        <begin position="16"/>
        <end position="35"/>
    </location>
</feature>
<evidence type="ECO:0000313" key="3">
    <source>
        <dbReference type="Proteomes" id="UP000823603"/>
    </source>
</evidence>